<dbReference type="EMBL" id="GECZ01004417">
    <property type="protein sequence ID" value="JAS65352.1"/>
    <property type="molecule type" value="Transcribed_RNA"/>
</dbReference>
<evidence type="ECO:0000256" key="4">
    <source>
        <dbReference type="ARBA" id="ARBA00022553"/>
    </source>
</evidence>
<evidence type="ECO:0000256" key="6">
    <source>
        <dbReference type="ARBA" id="ARBA00022787"/>
    </source>
</evidence>
<dbReference type="PRINTS" id="PR01989">
    <property type="entry name" value="EUOM20RECPTR"/>
</dbReference>
<dbReference type="InterPro" id="IPR002056">
    <property type="entry name" value="MAS20"/>
</dbReference>
<evidence type="ECO:0000256" key="3">
    <source>
        <dbReference type="ARBA" id="ARBA00022448"/>
    </source>
</evidence>
<evidence type="ECO:0000313" key="21">
    <source>
        <dbReference type="EMBL" id="JAS62703.1"/>
    </source>
</evidence>
<dbReference type="EMBL" id="GECZ01022230">
    <property type="protein sequence ID" value="JAS47539.1"/>
    <property type="molecule type" value="Transcribed_RNA"/>
</dbReference>
<dbReference type="EMBL" id="GECZ01029319">
    <property type="protein sequence ID" value="JAS40450.1"/>
    <property type="molecule type" value="Transcribed_RNA"/>
</dbReference>
<dbReference type="EMBL" id="GECZ01021205">
    <property type="protein sequence ID" value="JAS48564.1"/>
    <property type="molecule type" value="Transcribed_RNA"/>
</dbReference>
<dbReference type="EMBL" id="GECZ01028737">
    <property type="protein sequence ID" value="JAS41032.1"/>
    <property type="molecule type" value="Transcribed_RNA"/>
</dbReference>
<evidence type="ECO:0000256" key="11">
    <source>
        <dbReference type="PIRNR" id="PIRNR037707"/>
    </source>
</evidence>
<evidence type="ECO:0000256" key="10">
    <source>
        <dbReference type="ARBA" id="ARBA00023136"/>
    </source>
</evidence>
<dbReference type="PIRSF" id="PIRSF037707">
    <property type="entry name" value="MAS20_rcpt"/>
    <property type="match status" value="1"/>
</dbReference>
<dbReference type="GO" id="GO:0005742">
    <property type="term" value="C:mitochondrial outer membrane translocase complex"/>
    <property type="evidence" value="ECO:0007669"/>
    <property type="project" value="UniProtKB-UniRule"/>
</dbReference>
<evidence type="ECO:0000256" key="9">
    <source>
        <dbReference type="ARBA" id="ARBA00023128"/>
    </source>
</evidence>
<evidence type="ECO:0000313" key="14">
    <source>
        <dbReference type="EMBL" id="JAS40450.1"/>
    </source>
</evidence>
<dbReference type="Gene3D" id="1.20.960.10">
    <property type="entry name" value="Mitochondrial outer membrane translocase complex, subunit Tom20 domain"/>
    <property type="match status" value="1"/>
</dbReference>
<evidence type="ECO:0000256" key="7">
    <source>
        <dbReference type="ARBA" id="ARBA00022927"/>
    </source>
</evidence>
<evidence type="ECO:0000313" key="15">
    <source>
        <dbReference type="EMBL" id="JAS41032.1"/>
    </source>
</evidence>
<gene>
    <name evidence="13" type="ORF">g.40218</name>
    <name evidence="19" type="ORF">g.40219</name>
    <name evidence="22" type="ORF">g.40220</name>
    <name evidence="23" type="ORF">g.40221</name>
    <name evidence="17" type="ORF">g.40222</name>
    <name evidence="18" type="ORF">g.40223</name>
    <name evidence="21" type="ORF">g.40224</name>
    <name evidence="14" type="ORF">g.40225</name>
    <name evidence="15" type="ORF">g.40226</name>
    <name evidence="20" type="ORF">g.40227</name>
    <name evidence="16" type="ORF">g.40228</name>
</gene>
<dbReference type="EMBL" id="GECZ01031986">
    <property type="protein sequence ID" value="JAS37783.1"/>
    <property type="molecule type" value="Transcribed_RNA"/>
</dbReference>
<comment type="similarity">
    <text evidence="2 11">Belongs to the Tom20 family.</text>
</comment>
<evidence type="ECO:0000313" key="13">
    <source>
        <dbReference type="EMBL" id="JAS37783.1"/>
    </source>
</evidence>
<comment type="subcellular location">
    <subcellularLocation>
        <location evidence="1">Mitochondrion outer membrane</location>
        <topology evidence="1">Single-pass membrane protein</topology>
    </subcellularLocation>
</comment>
<keyword evidence="8" id="KW-1133">Transmembrane helix</keyword>
<evidence type="ECO:0000256" key="1">
    <source>
        <dbReference type="ARBA" id="ARBA00004572"/>
    </source>
</evidence>
<dbReference type="GO" id="GO:0030150">
    <property type="term" value="P:protein import into mitochondrial matrix"/>
    <property type="evidence" value="ECO:0007669"/>
    <property type="project" value="TreeGrafter"/>
</dbReference>
<sequence length="153" mass="16791">MTMMQKVAIGLGVGAIFFLGYCIHFDRKRRSDPNYKKKIKQRRKANNEAASSARSGKTKIPDLKDHEAVQMFFLQEVQLGEELLGSGDEEGGVEHLSNAVAVCGQPNQLLQVLQQTLPPHVFQLLLMRLPAAGQRFMAHSAASTASVVDDGVD</sequence>
<keyword evidence="4" id="KW-0597">Phosphoprotein</keyword>
<dbReference type="EMBL" id="GECZ01013260">
    <property type="protein sequence ID" value="JAS56509.1"/>
    <property type="molecule type" value="Transcribed_RNA"/>
</dbReference>
<dbReference type="AlphaFoldDB" id="A0A1B6G234"/>
<dbReference type="PANTHER" id="PTHR12430">
    <property type="entry name" value="MITOCHONDRIAL IMPORT RECEPTOR SUBUNIT TOM20"/>
    <property type="match status" value="1"/>
</dbReference>
<keyword evidence="6 11" id="KW-1000">Mitochondrion outer membrane</keyword>
<evidence type="ECO:0000256" key="8">
    <source>
        <dbReference type="ARBA" id="ARBA00022989"/>
    </source>
</evidence>
<dbReference type="InterPro" id="IPR022422">
    <property type="entry name" value="MAS20_rcpt_metazoan"/>
</dbReference>
<evidence type="ECO:0000256" key="2">
    <source>
        <dbReference type="ARBA" id="ARBA00005792"/>
    </source>
</evidence>
<dbReference type="GO" id="GO:0008320">
    <property type="term" value="F:protein transmembrane transporter activity"/>
    <property type="evidence" value="ECO:0007669"/>
    <property type="project" value="TreeGrafter"/>
</dbReference>
<feature type="region of interest" description="Disordered" evidence="12">
    <location>
        <begin position="33"/>
        <end position="62"/>
    </location>
</feature>
<dbReference type="EMBL" id="GECZ01007066">
    <property type="protein sequence ID" value="JAS62703.1"/>
    <property type="molecule type" value="Transcribed_RNA"/>
</dbReference>
<dbReference type="FunFam" id="1.20.960.10:FF:000001">
    <property type="entry name" value="Mitochondrial import receptor subunit TOM20 homolog"/>
    <property type="match status" value="1"/>
</dbReference>
<evidence type="ECO:0000313" key="22">
    <source>
        <dbReference type="EMBL" id="JAS65352.1"/>
    </source>
</evidence>
<dbReference type="PRINTS" id="PR00351">
    <property type="entry name" value="OM20RECEPTOR"/>
</dbReference>
<keyword evidence="10 11" id="KW-0472">Membrane</keyword>
<dbReference type="GO" id="GO:0030943">
    <property type="term" value="F:mitochondrion targeting sequence binding"/>
    <property type="evidence" value="ECO:0007669"/>
    <property type="project" value="TreeGrafter"/>
</dbReference>
<evidence type="ECO:0000313" key="18">
    <source>
        <dbReference type="EMBL" id="JAS48564.1"/>
    </source>
</evidence>
<keyword evidence="5" id="KW-0812">Transmembrane</keyword>
<keyword evidence="7" id="KW-0653">Protein transport</keyword>
<dbReference type="GO" id="GO:0016031">
    <property type="term" value="P:tRNA import into mitochondrion"/>
    <property type="evidence" value="ECO:0007669"/>
    <property type="project" value="TreeGrafter"/>
</dbReference>
<reference evidence="19" key="1">
    <citation type="submission" date="2015-11" db="EMBL/GenBank/DDBJ databases">
        <title>De novo transcriptome assembly of four potential Pierce s Disease insect vectors from Arizona vineyards.</title>
        <authorList>
            <person name="Tassone E.E."/>
        </authorList>
    </citation>
    <scope>NUCLEOTIDE SEQUENCE</scope>
</reference>
<dbReference type="Pfam" id="PF02064">
    <property type="entry name" value="MAS20"/>
    <property type="match status" value="1"/>
</dbReference>
<evidence type="ECO:0000313" key="20">
    <source>
        <dbReference type="EMBL" id="JAS60321.1"/>
    </source>
</evidence>
<keyword evidence="9 11" id="KW-0496">Mitochondrion</keyword>
<organism evidence="19">
    <name type="scientific">Cuerna arida</name>
    <dbReference type="NCBI Taxonomy" id="1464854"/>
    <lineage>
        <taxon>Eukaryota</taxon>
        <taxon>Metazoa</taxon>
        <taxon>Ecdysozoa</taxon>
        <taxon>Arthropoda</taxon>
        <taxon>Hexapoda</taxon>
        <taxon>Insecta</taxon>
        <taxon>Pterygota</taxon>
        <taxon>Neoptera</taxon>
        <taxon>Paraneoptera</taxon>
        <taxon>Hemiptera</taxon>
        <taxon>Auchenorrhyncha</taxon>
        <taxon>Membracoidea</taxon>
        <taxon>Cicadellidae</taxon>
        <taxon>Cicadellinae</taxon>
        <taxon>Proconiini</taxon>
        <taxon>Cuerna</taxon>
    </lineage>
</organism>
<keyword evidence="3" id="KW-0813">Transport</keyword>
<protein>
    <recommendedName>
        <fullName evidence="24">Mitochondrial import receptor subunit TOM20 homolog</fullName>
    </recommendedName>
</protein>
<dbReference type="InterPro" id="IPR023392">
    <property type="entry name" value="Tom20_dom_sf"/>
</dbReference>
<evidence type="ECO:0000256" key="5">
    <source>
        <dbReference type="ARBA" id="ARBA00022692"/>
    </source>
</evidence>
<evidence type="ECO:0000313" key="17">
    <source>
        <dbReference type="EMBL" id="JAS47539.1"/>
    </source>
</evidence>
<dbReference type="EMBL" id="GECZ01000710">
    <property type="protein sequence ID" value="JAS69059.1"/>
    <property type="molecule type" value="Transcribed_RNA"/>
</dbReference>
<evidence type="ECO:0000313" key="16">
    <source>
        <dbReference type="EMBL" id="JAS41680.1"/>
    </source>
</evidence>
<name>A0A1B6G234_9HEMI</name>
<dbReference type="EMBL" id="GECZ01028089">
    <property type="protein sequence ID" value="JAS41680.1"/>
    <property type="molecule type" value="Transcribed_RNA"/>
</dbReference>
<accession>A0A1B6G234</accession>
<dbReference type="GO" id="GO:0006605">
    <property type="term" value="P:protein targeting"/>
    <property type="evidence" value="ECO:0007669"/>
    <property type="project" value="InterPro"/>
</dbReference>
<evidence type="ECO:0008006" key="24">
    <source>
        <dbReference type="Google" id="ProtNLM"/>
    </source>
</evidence>
<proteinExistence type="inferred from homology"/>
<evidence type="ECO:0000313" key="23">
    <source>
        <dbReference type="EMBL" id="JAS69059.1"/>
    </source>
</evidence>
<dbReference type="EMBL" id="GECZ01009448">
    <property type="protein sequence ID" value="JAS60321.1"/>
    <property type="molecule type" value="Transcribed_RNA"/>
</dbReference>
<dbReference type="GO" id="GO:0006886">
    <property type="term" value="P:intracellular protein transport"/>
    <property type="evidence" value="ECO:0007669"/>
    <property type="project" value="InterPro"/>
</dbReference>
<evidence type="ECO:0000256" key="12">
    <source>
        <dbReference type="SAM" id="MobiDB-lite"/>
    </source>
</evidence>
<evidence type="ECO:0000313" key="19">
    <source>
        <dbReference type="EMBL" id="JAS56509.1"/>
    </source>
</evidence>
<dbReference type="PANTHER" id="PTHR12430:SF0">
    <property type="entry name" value="TRANSLOCASE OF OUTER MITOCHONDRIAL MEMBRANE 20"/>
    <property type="match status" value="1"/>
</dbReference>
<dbReference type="SUPFAM" id="SSF47157">
    <property type="entry name" value="Mitochondrial import receptor subunit Tom20"/>
    <property type="match status" value="1"/>
</dbReference>